<evidence type="ECO:0000256" key="1">
    <source>
        <dbReference type="ARBA" id="ARBA00012513"/>
    </source>
</evidence>
<sequence>MTEELPEIPGFRYARPLGRNVHLYRAADGEVAVKLLVDPPRVAEIRTVAGLRHPGIASVDRAGRTRAGLPYVVMRYFPDGDLAAAAPLPFARVLEIGVAVADALHAAHQAGVLHRDVKPANVLRDEHGQVYLTDFGTTGGDHLLWTAPEVLSSGAHSVRADVFSLGATLWHLLAGHSPFVVPRGDNSRVAIAQRILLSAAPPSGRAPKSLEVLLRQAMSADPSARPASAGEFAERLRQIHDESAPTAALAAVVVPAGPPARRKTRWPLYAGVAGAVAVVGITSALLLQDKGSLQIPAGAQPDSAAEGGSADKVVVTVTRVNPQTLRFSWTYPSPQPGDTFVWRTNDELKTGTVSEPSVELTASGTLCVEVRVVRADGGNASARDWSPEGCGF</sequence>
<keyword evidence="6" id="KW-0067">ATP-binding</keyword>
<evidence type="ECO:0000313" key="9">
    <source>
        <dbReference type="Proteomes" id="UP001271792"/>
    </source>
</evidence>
<dbReference type="Proteomes" id="UP001271792">
    <property type="component" value="Unassembled WGS sequence"/>
</dbReference>
<dbReference type="SMART" id="SM00220">
    <property type="entry name" value="S_TKc"/>
    <property type="match status" value="1"/>
</dbReference>
<accession>A0ABU4TRU0</accession>
<evidence type="ECO:0000256" key="4">
    <source>
        <dbReference type="ARBA" id="ARBA00022741"/>
    </source>
</evidence>
<keyword evidence="9" id="KW-1185">Reference proteome</keyword>
<feature type="domain" description="Protein kinase" evidence="7">
    <location>
        <begin position="1"/>
        <end position="243"/>
    </location>
</feature>
<organism evidence="8 9">
    <name type="scientific">Lentzea kristufekii</name>
    <dbReference type="NCBI Taxonomy" id="3095430"/>
    <lineage>
        <taxon>Bacteria</taxon>
        <taxon>Bacillati</taxon>
        <taxon>Actinomycetota</taxon>
        <taxon>Actinomycetes</taxon>
        <taxon>Pseudonocardiales</taxon>
        <taxon>Pseudonocardiaceae</taxon>
        <taxon>Lentzea</taxon>
    </lineage>
</organism>
<protein>
    <recommendedName>
        <fullName evidence="1">non-specific serine/threonine protein kinase</fullName>
        <ecNumber evidence="1">2.7.11.1</ecNumber>
    </recommendedName>
</protein>
<dbReference type="EC" id="2.7.11.1" evidence="1"/>
<keyword evidence="5 8" id="KW-0418">Kinase</keyword>
<evidence type="ECO:0000256" key="5">
    <source>
        <dbReference type="ARBA" id="ARBA00022777"/>
    </source>
</evidence>
<reference evidence="8 9" key="1">
    <citation type="submission" date="2023-11" db="EMBL/GenBank/DDBJ databases">
        <title>Lentzea sokolovensis, sp. nov., Lentzea kristufkii, sp. nov., and Lentzea miocenensis, sp. nov., rare actinobacteria from Sokolov Coal Basin, Miocene lacustrine sediment, Czech Republic.</title>
        <authorList>
            <person name="Lara A."/>
            <person name="Kotroba L."/>
            <person name="Nouioui I."/>
            <person name="Neumann-Schaal M."/>
            <person name="Mast Y."/>
            <person name="Chronakova A."/>
        </authorList>
    </citation>
    <scope>NUCLEOTIDE SEQUENCE [LARGE SCALE GENOMIC DNA]</scope>
    <source>
        <strain evidence="8 9">BCCO 10_0798</strain>
    </source>
</reference>
<dbReference type="SUPFAM" id="SSF56112">
    <property type="entry name" value="Protein kinase-like (PK-like)"/>
    <property type="match status" value="1"/>
</dbReference>
<evidence type="ECO:0000259" key="7">
    <source>
        <dbReference type="PROSITE" id="PS50011"/>
    </source>
</evidence>
<reference evidence="8 9" key="2">
    <citation type="submission" date="2023-11" db="EMBL/GenBank/DDBJ databases">
        <authorList>
            <person name="Lara A.C."/>
            <person name="Chronakova A."/>
        </authorList>
    </citation>
    <scope>NUCLEOTIDE SEQUENCE [LARGE SCALE GENOMIC DNA]</scope>
    <source>
        <strain evidence="8 9">BCCO 10_0798</strain>
    </source>
</reference>
<evidence type="ECO:0000256" key="2">
    <source>
        <dbReference type="ARBA" id="ARBA00022527"/>
    </source>
</evidence>
<evidence type="ECO:0000256" key="3">
    <source>
        <dbReference type="ARBA" id="ARBA00022679"/>
    </source>
</evidence>
<dbReference type="Gene3D" id="1.10.510.10">
    <property type="entry name" value="Transferase(Phosphotransferase) domain 1"/>
    <property type="match status" value="1"/>
</dbReference>
<keyword evidence="2" id="KW-0723">Serine/threonine-protein kinase</keyword>
<dbReference type="PROSITE" id="PS50011">
    <property type="entry name" value="PROTEIN_KINASE_DOM"/>
    <property type="match status" value="1"/>
</dbReference>
<dbReference type="EMBL" id="JAXAVV010000007">
    <property type="protein sequence ID" value="MDX8051007.1"/>
    <property type="molecule type" value="Genomic_DNA"/>
</dbReference>
<dbReference type="Pfam" id="PF00069">
    <property type="entry name" value="Pkinase"/>
    <property type="match status" value="1"/>
</dbReference>
<name>A0ABU4TRU0_9PSEU</name>
<comment type="caution">
    <text evidence="8">The sequence shown here is derived from an EMBL/GenBank/DDBJ whole genome shotgun (WGS) entry which is preliminary data.</text>
</comment>
<dbReference type="PANTHER" id="PTHR43289:SF6">
    <property type="entry name" value="SERINE_THREONINE-PROTEIN KINASE NEKL-3"/>
    <property type="match status" value="1"/>
</dbReference>
<evidence type="ECO:0000256" key="6">
    <source>
        <dbReference type="ARBA" id="ARBA00022840"/>
    </source>
</evidence>
<dbReference type="RefSeq" id="WP_319984980.1">
    <property type="nucleotide sequence ID" value="NZ_JAXAVV010000007.1"/>
</dbReference>
<dbReference type="InterPro" id="IPR000719">
    <property type="entry name" value="Prot_kinase_dom"/>
</dbReference>
<dbReference type="GO" id="GO:0004674">
    <property type="term" value="F:protein serine/threonine kinase activity"/>
    <property type="evidence" value="ECO:0007669"/>
    <property type="project" value="UniProtKB-EC"/>
</dbReference>
<dbReference type="CDD" id="cd14014">
    <property type="entry name" value="STKc_PknB_like"/>
    <property type="match status" value="1"/>
</dbReference>
<dbReference type="PANTHER" id="PTHR43289">
    <property type="entry name" value="MITOGEN-ACTIVATED PROTEIN KINASE KINASE KINASE 20-RELATED"/>
    <property type="match status" value="1"/>
</dbReference>
<dbReference type="InterPro" id="IPR011009">
    <property type="entry name" value="Kinase-like_dom_sf"/>
</dbReference>
<proteinExistence type="predicted"/>
<evidence type="ECO:0000313" key="8">
    <source>
        <dbReference type="EMBL" id="MDX8051007.1"/>
    </source>
</evidence>
<keyword evidence="4" id="KW-0547">Nucleotide-binding</keyword>
<keyword evidence="3 8" id="KW-0808">Transferase</keyword>
<gene>
    <name evidence="8" type="ORF">SK571_16595</name>
</gene>